<name>A0A1F5VGJ7_9BACT</name>
<dbReference type="Proteomes" id="UP000178943">
    <property type="component" value="Unassembled WGS sequence"/>
</dbReference>
<dbReference type="PRINTS" id="PR00834">
    <property type="entry name" value="PROTEASES2C"/>
</dbReference>
<dbReference type="STRING" id="1817863.A2Y62_11740"/>
<dbReference type="Pfam" id="PF13365">
    <property type="entry name" value="Trypsin_2"/>
    <property type="match status" value="1"/>
</dbReference>
<evidence type="ECO:0008006" key="3">
    <source>
        <dbReference type="Google" id="ProtNLM"/>
    </source>
</evidence>
<dbReference type="Gene3D" id="2.40.10.120">
    <property type="match status" value="1"/>
</dbReference>
<evidence type="ECO:0000313" key="2">
    <source>
        <dbReference type="Proteomes" id="UP000178943"/>
    </source>
</evidence>
<dbReference type="GO" id="GO:0006508">
    <property type="term" value="P:proteolysis"/>
    <property type="evidence" value="ECO:0007669"/>
    <property type="project" value="InterPro"/>
</dbReference>
<dbReference type="EMBL" id="MFGW01000178">
    <property type="protein sequence ID" value="OGF62577.1"/>
    <property type="molecule type" value="Genomic_DNA"/>
</dbReference>
<evidence type="ECO:0000313" key="1">
    <source>
        <dbReference type="EMBL" id="OGF62577.1"/>
    </source>
</evidence>
<dbReference type="PANTHER" id="PTHR22939:SF129">
    <property type="entry name" value="SERINE PROTEASE HTRA2, MITOCHONDRIAL"/>
    <property type="match status" value="1"/>
</dbReference>
<dbReference type="InterPro" id="IPR009003">
    <property type="entry name" value="Peptidase_S1_PA"/>
</dbReference>
<dbReference type="SUPFAM" id="SSF50494">
    <property type="entry name" value="Trypsin-like serine proteases"/>
    <property type="match status" value="1"/>
</dbReference>
<protein>
    <recommendedName>
        <fullName evidence="3">DZANK-type domain-containing protein</fullName>
    </recommendedName>
</protein>
<dbReference type="GO" id="GO:0004252">
    <property type="term" value="F:serine-type endopeptidase activity"/>
    <property type="evidence" value="ECO:0007669"/>
    <property type="project" value="InterPro"/>
</dbReference>
<proteinExistence type="predicted"/>
<reference evidence="1 2" key="1">
    <citation type="journal article" date="2016" name="Nat. Commun.">
        <title>Thousands of microbial genomes shed light on interconnected biogeochemical processes in an aquifer system.</title>
        <authorList>
            <person name="Anantharaman K."/>
            <person name="Brown C.T."/>
            <person name="Hug L.A."/>
            <person name="Sharon I."/>
            <person name="Castelle C.J."/>
            <person name="Probst A.J."/>
            <person name="Thomas B.C."/>
            <person name="Singh A."/>
            <person name="Wilkins M.J."/>
            <person name="Karaoz U."/>
            <person name="Brodie E.L."/>
            <person name="Williams K.H."/>
            <person name="Hubbard S.S."/>
            <person name="Banfield J.F."/>
        </authorList>
    </citation>
    <scope>NUCLEOTIDE SEQUENCE [LARGE SCALE GENOMIC DNA]</scope>
</reference>
<comment type="caution">
    <text evidence="1">The sequence shown here is derived from an EMBL/GenBank/DDBJ whole genome shotgun (WGS) entry which is preliminary data.</text>
</comment>
<gene>
    <name evidence="1" type="ORF">A2Y62_11740</name>
</gene>
<organism evidence="1 2">
    <name type="scientific">Candidatus Fischerbacteria bacterium RBG_13_37_8</name>
    <dbReference type="NCBI Taxonomy" id="1817863"/>
    <lineage>
        <taxon>Bacteria</taxon>
        <taxon>Candidatus Fischeribacteriota</taxon>
    </lineage>
</organism>
<accession>A0A1F5VGJ7</accession>
<sequence length="270" mass="29351">MDDLSTIIENIKRAIVVVSLADGKRGSGFFVNDKGLFITNKHVVELKTYLKIILHNGNEHEATIVYSDNDLDIAFGVSNCLVDKVAPIGDSNLLREGEHVIAIGHPFGYDFTITRGIVSCKNRIVKGVGYIQSDVAINPGSSGGPLINYKGEVVGITTWAVEGADNMGFAVPTNAFKSMIDTMNTNFSKLQLMYYCPICGFISNTFVKTAKGEYCRNCGAAKREKKKEEELSVPGQQAQAVNVASIKCPKCTAVNDSVSNFCKKCGYKLQ</sequence>
<dbReference type="InterPro" id="IPR001940">
    <property type="entry name" value="Peptidase_S1C"/>
</dbReference>
<dbReference type="PANTHER" id="PTHR22939">
    <property type="entry name" value="SERINE PROTEASE FAMILY S1C HTRA-RELATED"/>
    <property type="match status" value="1"/>
</dbReference>
<dbReference type="AlphaFoldDB" id="A0A1F5VGJ7"/>